<feature type="compositionally biased region" description="Basic and acidic residues" evidence="3">
    <location>
        <begin position="542"/>
        <end position="558"/>
    </location>
</feature>
<dbReference type="Pfam" id="PF01119">
    <property type="entry name" value="DNA_mis_repair"/>
    <property type="match status" value="1"/>
</dbReference>
<organism evidence="5 6">
    <name type="scientific">Aspergillus bertholletiae</name>
    <dbReference type="NCBI Taxonomy" id="1226010"/>
    <lineage>
        <taxon>Eukaryota</taxon>
        <taxon>Fungi</taxon>
        <taxon>Dikarya</taxon>
        <taxon>Ascomycota</taxon>
        <taxon>Pezizomycotina</taxon>
        <taxon>Eurotiomycetes</taxon>
        <taxon>Eurotiomycetidae</taxon>
        <taxon>Eurotiales</taxon>
        <taxon>Aspergillaceae</taxon>
        <taxon>Aspergillus</taxon>
        <taxon>Aspergillus subgen. Circumdati</taxon>
    </lineage>
</organism>
<dbReference type="PANTHER" id="PTHR10073:SF41">
    <property type="entry name" value="MISMATCH REPAIR PROTEIN, PUTATIVE (AFU_ORTHOLOGUE AFUA_8G05820)-RELATED"/>
    <property type="match status" value="1"/>
</dbReference>
<feature type="compositionally biased region" description="Low complexity" evidence="3">
    <location>
        <begin position="512"/>
        <end position="526"/>
    </location>
</feature>
<feature type="compositionally biased region" description="Polar residues" evidence="3">
    <location>
        <begin position="499"/>
        <end position="510"/>
    </location>
</feature>
<gene>
    <name evidence="5" type="ORF">BDV26DRAFT_298379</name>
</gene>
<dbReference type="AlphaFoldDB" id="A0A5N7APV3"/>
<dbReference type="SUPFAM" id="SSF54211">
    <property type="entry name" value="Ribosomal protein S5 domain 2-like"/>
    <property type="match status" value="1"/>
</dbReference>
<feature type="compositionally biased region" description="Polar residues" evidence="3">
    <location>
        <begin position="604"/>
        <end position="628"/>
    </location>
</feature>
<dbReference type="OrthoDB" id="10263226at2759"/>
<dbReference type="InterPro" id="IPR038973">
    <property type="entry name" value="MutL/Mlh/Pms-like"/>
</dbReference>
<dbReference type="GO" id="GO:0016887">
    <property type="term" value="F:ATP hydrolysis activity"/>
    <property type="evidence" value="ECO:0007669"/>
    <property type="project" value="InterPro"/>
</dbReference>
<evidence type="ECO:0000313" key="5">
    <source>
        <dbReference type="EMBL" id="KAE8371872.1"/>
    </source>
</evidence>
<dbReference type="GO" id="GO:0140664">
    <property type="term" value="F:ATP-dependent DNA damage sensor activity"/>
    <property type="evidence" value="ECO:0007669"/>
    <property type="project" value="InterPro"/>
</dbReference>
<evidence type="ECO:0000256" key="2">
    <source>
        <dbReference type="ARBA" id="ARBA00022763"/>
    </source>
</evidence>
<dbReference type="PANTHER" id="PTHR10073">
    <property type="entry name" value="DNA MISMATCH REPAIR PROTEIN MLH, PMS, MUTL"/>
    <property type="match status" value="1"/>
</dbReference>
<feature type="region of interest" description="Disordered" evidence="3">
    <location>
        <begin position="490"/>
        <end position="565"/>
    </location>
</feature>
<evidence type="ECO:0000313" key="6">
    <source>
        <dbReference type="Proteomes" id="UP000326198"/>
    </source>
</evidence>
<dbReference type="InterPro" id="IPR002099">
    <property type="entry name" value="MutL/Mlh/PMS"/>
</dbReference>
<sequence length="890" mass="97660">MPIAALPPTTVRAIGSTSVIADPCSVVKELLDNALDASATSIGIEISPNAIDVIQVKDNGHGIPSGDHAFVCKRTFTSKIQTIEDLQTLGGRSLGFRGEALASAAEVSSGVTVTTRVEAEMVGTCIKYGRSGELISSQRASHPVGTTIRITGLFRHIPVRRQSVLKNTMKTLTRIKKLIQIYAMAQPNTRLSLKVLKAKNENNNWIYAPGRNATIADAALKIVGTDVTSSCVLKKWPSKENANSEQPQAEYTSEFGIIALLLDFCSDCTRLSNAGQYLTLDGRPISSSRGIGQDISKLYKSYLRSAVSRREGNVSITDPFLCLHIHCSQTNYDVNIEPAKDDVLFEDPHRLLSLIAELFRSVYGEQETRGKKLPSSTKGKGAISDNDAFDLLLTQRNPDPLFVDADSESSAARAFARSTDPSPLHTANGQSPASSQICIISGSEMCRGSVDRGFLDPWSITKHNTPFHKSLESQTQNTTVHLLMNGHIHEPKERRRSAQETPRQNSTGSFLPNPTTSTPSTSGSPSDLRSFQPTQASPTGRNCDEATRASRQQARERYGNGALDTWFGRTTQVSLARRATEEPSDDGQEEPPLSQLAHERFHSQEQYSPESSEIASHTMPTQGSSATGTPEIPVLSSARPQNLTSTASLQSEAPEIRERRQEFPVLEQWSSRLHSLAKNAPKSDLEAALDFEHRKKEAIQRRREIIKGHSQPSASTNSPHLSRYLAARATLRPKTNDSTHYLNSITPSDVTTKQILSPHDPRSYLMRYRDANRQEEVPKDNKARRINTNKLPFEKIPKSHELHDIGINLSATLPVLSTLAGEVFKTDLYTQCGEQYEAFSACDLPSDFVMLWTSRLSALLKSKYKAKDGSSGSPPQFDFSALAGATDSHD</sequence>
<feature type="region of interest" description="Disordered" evidence="3">
    <location>
        <begin position="865"/>
        <end position="890"/>
    </location>
</feature>
<dbReference type="Gene3D" id="3.30.230.10">
    <property type="match status" value="1"/>
</dbReference>
<dbReference type="PROSITE" id="PS00058">
    <property type="entry name" value="DNA_MISMATCH_REPAIR_1"/>
    <property type="match status" value="1"/>
</dbReference>
<dbReference type="GO" id="GO:0061982">
    <property type="term" value="P:meiosis I cell cycle process"/>
    <property type="evidence" value="ECO:0007669"/>
    <property type="project" value="UniProtKB-ARBA"/>
</dbReference>
<dbReference type="InterPro" id="IPR036890">
    <property type="entry name" value="HATPase_C_sf"/>
</dbReference>
<dbReference type="NCBIfam" id="TIGR00585">
    <property type="entry name" value="mutl"/>
    <property type="match status" value="1"/>
</dbReference>
<dbReference type="Pfam" id="PF13589">
    <property type="entry name" value="HATPase_c_3"/>
    <property type="match status" value="1"/>
</dbReference>
<name>A0A5N7APV3_9EURO</name>
<feature type="region of interest" description="Disordered" evidence="3">
    <location>
        <begin position="413"/>
        <end position="433"/>
    </location>
</feature>
<accession>A0A5N7APV3</accession>
<dbReference type="Gene3D" id="3.30.565.10">
    <property type="entry name" value="Histidine kinase-like ATPase, C-terminal domain"/>
    <property type="match status" value="1"/>
</dbReference>
<protein>
    <submittedName>
        <fullName evidence="5">DNA mismatch repair protein</fullName>
    </submittedName>
</protein>
<evidence type="ECO:0000259" key="4">
    <source>
        <dbReference type="SMART" id="SM01340"/>
    </source>
</evidence>
<dbReference type="InterPro" id="IPR013507">
    <property type="entry name" value="DNA_mismatch_S5_2-like"/>
</dbReference>
<dbReference type="GO" id="GO:0030983">
    <property type="term" value="F:mismatched DNA binding"/>
    <property type="evidence" value="ECO:0007669"/>
    <property type="project" value="InterPro"/>
</dbReference>
<dbReference type="GO" id="GO:0005524">
    <property type="term" value="F:ATP binding"/>
    <property type="evidence" value="ECO:0007669"/>
    <property type="project" value="InterPro"/>
</dbReference>
<dbReference type="EMBL" id="ML736390">
    <property type="protein sequence ID" value="KAE8371872.1"/>
    <property type="molecule type" value="Genomic_DNA"/>
</dbReference>
<comment type="similarity">
    <text evidence="1">Belongs to the DNA mismatch repair MutL/HexB family.</text>
</comment>
<dbReference type="CDD" id="cd16926">
    <property type="entry name" value="HATPase_MutL-MLH-PMS-like"/>
    <property type="match status" value="1"/>
</dbReference>
<feature type="compositionally biased region" description="Polar residues" evidence="3">
    <location>
        <begin position="638"/>
        <end position="651"/>
    </location>
</feature>
<keyword evidence="6" id="KW-1185">Reference proteome</keyword>
<feature type="region of interest" description="Disordered" evidence="3">
    <location>
        <begin position="602"/>
        <end position="658"/>
    </location>
</feature>
<dbReference type="InterPro" id="IPR020568">
    <property type="entry name" value="Ribosomal_Su5_D2-typ_SF"/>
</dbReference>
<proteinExistence type="inferred from homology"/>
<keyword evidence="2" id="KW-0227">DNA damage</keyword>
<reference evidence="5 6" key="1">
    <citation type="submission" date="2019-04" db="EMBL/GenBank/DDBJ databases">
        <title>Friends and foes A comparative genomics studyof 23 Aspergillus species from section Flavi.</title>
        <authorList>
            <consortium name="DOE Joint Genome Institute"/>
            <person name="Kjaerbolling I."/>
            <person name="Vesth T."/>
            <person name="Frisvad J.C."/>
            <person name="Nybo J.L."/>
            <person name="Theobald S."/>
            <person name="Kildgaard S."/>
            <person name="Isbrandt T."/>
            <person name="Kuo A."/>
            <person name="Sato A."/>
            <person name="Lyhne E.K."/>
            <person name="Kogle M.E."/>
            <person name="Wiebenga A."/>
            <person name="Kun R.S."/>
            <person name="Lubbers R.J."/>
            <person name="Makela M.R."/>
            <person name="Barry K."/>
            <person name="Chovatia M."/>
            <person name="Clum A."/>
            <person name="Daum C."/>
            <person name="Haridas S."/>
            <person name="He G."/>
            <person name="LaButti K."/>
            <person name="Lipzen A."/>
            <person name="Mondo S."/>
            <person name="Riley R."/>
            <person name="Salamov A."/>
            <person name="Simmons B.A."/>
            <person name="Magnuson J.K."/>
            <person name="Henrissat B."/>
            <person name="Mortensen U.H."/>
            <person name="Larsen T.O."/>
            <person name="Devries R.P."/>
            <person name="Grigoriev I.V."/>
            <person name="Machida M."/>
            <person name="Baker S.E."/>
            <person name="Andersen M.R."/>
        </authorList>
    </citation>
    <scope>NUCLEOTIDE SEQUENCE [LARGE SCALE GENOMIC DNA]</scope>
    <source>
        <strain evidence="5 6">IBT 29228</strain>
    </source>
</reference>
<dbReference type="GO" id="GO:0006298">
    <property type="term" value="P:mismatch repair"/>
    <property type="evidence" value="ECO:0007669"/>
    <property type="project" value="InterPro"/>
</dbReference>
<evidence type="ECO:0000256" key="1">
    <source>
        <dbReference type="ARBA" id="ARBA00006082"/>
    </source>
</evidence>
<feature type="domain" description="DNA mismatch repair protein S5" evidence="4">
    <location>
        <begin position="219"/>
        <end position="364"/>
    </location>
</feature>
<feature type="compositionally biased region" description="Polar residues" evidence="3">
    <location>
        <begin position="419"/>
        <end position="433"/>
    </location>
</feature>
<feature type="compositionally biased region" description="Polar residues" evidence="3">
    <location>
        <begin position="527"/>
        <end position="540"/>
    </location>
</feature>
<dbReference type="SUPFAM" id="SSF55874">
    <property type="entry name" value="ATPase domain of HSP90 chaperone/DNA topoisomerase II/histidine kinase"/>
    <property type="match status" value="1"/>
</dbReference>
<dbReference type="InterPro" id="IPR014762">
    <property type="entry name" value="DNA_mismatch_repair_CS"/>
</dbReference>
<dbReference type="InterPro" id="IPR014721">
    <property type="entry name" value="Ribsml_uS5_D2-typ_fold_subgr"/>
</dbReference>
<dbReference type="GO" id="GO:0032389">
    <property type="term" value="C:MutLalpha complex"/>
    <property type="evidence" value="ECO:0007669"/>
    <property type="project" value="TreeGrafter"/>
</dbReference>
<dbReference type="FunFam" id="3.30.565.10:FF:000017">
    <property type="entry name" value="PMS1 homolog 1, mismatch repair system component"/>
    <property type="match status" value="1"/>
</dbReference>
<dbReference type="SMART" id="SM01340">
    <property type="entry name" value="DNA_mis_repair"/>
    <property type="match status" value="1"/>
</dbReference>
<dbReference type="Proteomes" id="UP000326198">
    <property type="component" value="Unassembled WGS sequence"/>
</dbReference>
<evidence type="ECO:0000256" key="3">
    <source>
        <dbReference type="SAM" id="MobiDB-lite"/>
    </source>
</evidence>